<proteinExistence type="predicted"/>
<reference evidence="2 3" key="1">
    <citation type="submission" date="2020-04" db="EMBL/GenBank/DDBJ databases">
        <title>Advantages and limits of metagenomic assembly and binning of a giant virus.</title>
        <authorList>
            <person name="Schulz F."/>
            <person name="Andreani J."/>
            <person name="Francis R."/>
            <person name="Boudjemaa H."/>
            <person name="Bou Khalil J.Y."/>
            <person name="Lee J."/>
            <person name="La Scola B."/>
            <person name="Woyke T."/>
        </authorList>
    </citation>
    <scope>NUCLEOTIDE SEQUENCE [LARGE SCALE GENOMIC DNA]</scope>
    <source>
        <strain evidence="2 3">FV1/VV64</strain>
    </source>
</reference>
<keyword evidence="1" id="KW-1133">Transmembrane helix</keyword>
<feature type="transmembrane region" description="Helical" evidence="1">
    <location>
        <begin position="16"/>
        <end position="35"/>
    </location>
</feature>
<keyword evidence="1" id="KW-0812">Transmembrane</keyword>
<name>A0A7D3V5L4_9VIRU</name>
<dbReference type="Proteomes" id="UP001162001">
    <property type="component" value="Segment"/>
</dbReference>
<evidence type="ECO:0000313" key="2">
    <source>
        <dbReference type="EMBL" id="QKF94195.1"/>
    </source>
</evidence>
<keyword evidence="1" id="KW-0472">Membrane</keyword>
<evidence type="ECO:0000313" key="3">
    <source>
        <dbReference type="Proteomes" id="UP001162001"/>
    </source>
</evidence>
<sequence length="71" mass="7998">MNPREEDQKTIKMPSWLVLSLLCIFLAIIIVVLYLQFVRYALVAKSIDKGDSTTTALLLTPEITTGIARLF</sequence>
<keyword evidence="3" id="KW-1185">Reference proteome</keyword>
<gene>
    <name evidence="2" type="ORF">Fadolivirus_1_737</name>
</gene>
<protein>
    <submittedName>
        <fullName evidence="2">Uncharacterized protein</fullName>
    </submittedName>
</protein>
<evidence type="ECO:0000256" key="1">
    <source>
        <dbReference type="SAM" id="Phobius"/>
    </source>
</evidence>
<accession>A0A7D3V5L4</accession>
<dbReference type="EMBL" id="MT418680">
    <property type="protein sequence ID" value="QKF94195.1"/>
    <property type="molecule type" value="Genomic_DNA"/>
</dbReference>
<organism evidence="2 3">
    <name type="scientific">Fadolivirus FV1/VV64</name>
    <dbReference type="NCBI Taxonomy" id="3070911"/>
    <lineage>
        <taxon>Viruses</taxon>
        <taxon>Varidnaviria</taxon>
        <taxon>Bamfordvirae</taxon>
        <taxon>Nucleocytoviricota</taxon>
        <taxon>Megaviricetes</taxon>
        <taxon>Imitervirales</taxon>
        <taxon>Mimiviridae</taxon>
        <taxon>Klosneuvirinae</taxon>
        <taxon>Fadolivirus</taxon>
        <taxon>Fadolivirus algeromassiliense</taxon>
    </lineage>
</organism>